<reference evidence="2 3" key="1">
    <citation type="submission" date="2021-03" db="EMBL/GenBank/DDBJ databases">
        <title>Genomic Encyclopedia of Type Strains, Phase IV (KMG-IV): sequencing the most valuable type-strain genomes for metagenomic binning, comparative biology and taxonomic classification.</title>
        <authorList>
            <person name="Goeker M."/>
        </authorList>
    </citation>
    <scope>NUCLEOTIDE SEQUENCE [LARGE SCALE GENOMIC DNA]</scope>
    <source>
        <strain evidence="2 3">DSM 1289</strain>
    </source>
</reference>
<keyword evidence="3" id="KW-1185">Reference proteome</keyword>
<evidence type="ECO:0000313" key="3">
    <source>
        <dbReference type="Proteomes" id="UP000767291"/>
    </source>
</evidence>
<gene>
    <name evidence="2" type="ORF">J2Z43_001301</name>
</gene>
<keyword evidence="1" id="KW-1133">Transmembrane helix</keyword>
<protein>
    <submittedName>
        <fullName evidence="2">Energy-coupling factor transport system substrate-specific component</fullName>
    </submittedName>
</protein>
<dbReference type="Gene3D" id="1.10.1760.20">
    <property type="match status" value="1"/>
</dbReference>
<dbReference type="InterPro" id="IPR024529">
    <property type="entry name" value="ECF_trnsprt_substrate-spec"/>
</dbReference>
<organism evidence="2 3">
    <name type="scientific">Metaclostridioides mangenotii</name>
    <dbReference type="NCBI Taxonomy" id="1540"/>
    <lineage>
        <taxon>Bacteria</taxon>
        <taxon>Bacillati</taxon>
        <taxon>Bacillota</taxon>
        <taxon>Clostridia</taxon>
        <taxon>Peptostreptococcales</taxon>
        <taxon>Peptostreptococcaceae</taxon>
        <taxon>Metaclostridioides</taxon>
    </lineage>
</organism>
<feature type="transmembrane region" description="Helical" evidence="1">
    <location>
        <begin position="59"/>
        <end position="86"/>
    </location>
</feature>
<feature type="transmembrane region" description="Helical" evidence="1">
    <location>
        <begin position="92"/>
        <end position="112"/>
    </location>
</feature>
<keyword evidence="1" id="KW-0812">Transmembrane</keyword>
<dbReference type="Pfam" id="PF12822">
    <property type="entry name" value="ECF_trnsprt"/>
    <property type="match status" value="1"/>
</dbReference>
<name>A0ABS4EAH5_9FIRM</name>
<evidence type="ECO:0000256" key="1">
    <source>
        <dbReference type="SAM" id="Phobius"/>
    </source>
</evidence>
<feature type="transmembrane region" description="Helical" evidence="1">
    <location>
        <begin position="30"/>
        <end position="52"/>
    </location>
</feature>
<dbReference type="NCBIfam" id="NF045596">
    <property type="entry name" value="ECF_S_CD3073"/>
    <property type="match status" value="1"/>
</dbReference>
<sequence>MKTKALTFSAMCIVLNVVVGSIMQAINIPLLFLDTFGTIMGAIILGPLYGAIIGGGTNLVLGIILGPINFPFALVNIALGLFVGFVSKKWKFNYITAVLTGVVLAVLCPLIGTPISIAVSGGLSGSGADLLVGFLRQSGESIFQAAFLGRITSNIVDKPASCILAVFLVSRLPKRYLNELKKAEA</sequence>
<dbReference type="EMBL" id="JAGGJX010000002">
    <property type="protein sequence ID" value="MBP1854908.1"/>
    <property type="molecule type" value="Genomic_DNA"/>
</dbReference>
<evidence type="ECO:0000313" key="2">
    <source>
        <dbReference type="EMBL" id="MBP1854908.1"/>
    </source>
</evidence>
<dbReference type="RefSeq" id="WP_027701034.1">
    <property type="nucleotide sequence ID" value="NZ_BAAACS010000002.1"/>
</dbReference>
<proteinExistence type="predicted"/>
<keyword evidence="1" id="KW-0472">Membrane</keyword>
<dbReference type="Proteomes" id="UP000767291">
    <property type="component" value="Unassembled WGS sequence"/>
</dbReference>
<accession>A0ABS4EAH5</accession>
<comment type="caution">
    <text evidence="2">The sequence shown here is derived from an EMBL/GenBank/DDBJ whole genome shotgun (WGS) entry which is preliminary data.</text>
</comment>